<reference evidence="1" key="1">
    <citation type="submission" date="2018-11" db="EMBL/GenBank/DDBJ databases">
        <authorList>
            <consortium name="Pathogen Informatics"/>
        </authorList>
    </citation>
    <scope>NUCLEOTIDE SEQUENCE</scope>
</reference>
<name>A0A3S5A7H6_9PLAT</name>
<accession>A0A3S5A7H6</accession>
<protein>
    <submittedName>
        <fullName evidence="1">Uncharacterized protein</fullName>
    </submittedName>
</protein>
<sequence length="147" mass="16413">MPPGPRRLLVKLRPTEGRMSHAAPATKVHKWAFMFERAWPETQCLNFWCSFEPGRLSRVNGALDAVRIRPELYAITGCRQCMTQGLCWVKSLANGVRGRSRRPISEPVRRNAKTVEPQMALSRPSASSAALGPFCVNIFQFSVDQGG</sequence>
<dbReference type="EMBL" id="CAAALY010106324">
    <property type="protein sequence ID" value="VEL29794.1"/>
    <property type="molecule type" value="Genomic_DNA"/>
</dbReference>
<evidence type="ECO:0000313" key="2">
    <source>
        <dbReference type="Proteomes" id="UP000784294"/>
    </source>
</evidence>
<dbReference type="Proteomes" id="UP000784294">
    <property type="component" value="Unassembled WGS sequence"/>
</dbReference>
<keyword evidence="2" id="KW-1185">Reference proteome</keyword>
<proteinExistence type="predicted"/>
<dbReference type="AlphaFoldDB" id="A0A3S5A7H6"/>
<gene>
    <name evidence="1" type="ORF">PXEA_LOCUS23234</name>
</gene>
<organism evidence="1 2">
    <name type="scientific">Protopolystoma xenopodis</name>
    <dbReference type="NCBI Taxonomy" id="117903"/>
    <lineage>
        <taxon>Eukaryota</taxon>
        <taxon>Metazoa</taxon>
        <taxon>Spiralia</taxon>
        <taxon>Lophotrochozoa</taxon>
        <taxon>Platyhelminthes</taxon>
        <taxon>Monogenea</taxon>
        <taxon>Polyopisthocotylea</taxon>
        <taxon>Polystomatidea</taxon>
        <taxon>Polystomatidae</taxon>
        <taxon>Protopolystoma</taxon>
    </lineage>
</organism>
<evidence type="ECO:0000313" key="1">
    <source>
        <dbReference type="EMBL" id="VEL29794.1"/>
    </source>
</evidence>
<comment type="caution">
    <text evidence="1">The sequence shown here is derived from an EMBL/GenBank/DDBJ whole genome shotgun (WGS) entry which is preliminary data.</text>
</comment>